<evidence type="ECO:0000256" key="5">
    <source>
        <dbReference type="ARBA" id="ARBA00022889"/>
    </source>
</evidence>
<dbReference type="Pfam" id="PF25059">
    <property type="entry name" value="FN3_DSCAM-DSCAML_C"/>
    <property type="match status" value="1"/>
</dbReference>
<dbReference type="Proteomes" id="UP001652700">
    <property type="component" value="Unplaced"/>
</dbReference>
<dbReference type="CDD" id="cd00096">
    <property type="entry name" value="Ig"/>
    <property type="match status" value="1"/>
</dbReference>
<dbReference type="Pfam" id="PF00041">
    <property type="entry name" value="fn3"/>
    <property type="match status" value="5"/>
</dbReference>
<dbReference type="InterPro" id="IPR036179">
    <property type="entry name" value="Ig-like_dom_sf"/>
</dbReference>
<dbReference type="PANTHER" id="PTHR44170:SF56">
    <property type="entry name" value="FIBRONECTIN TYPE-III DOMAIN-CONTAINING PROTEIN"/>
    <property type="match status" value="1"/>
</dbReference>
<feature type="region of interest" description="Disordered" evidence="10">
    <location>
        <begin position="1730"/>
        <end position="1770"/>
    </location>
</feature>
<keyword evidence="9" id="KW-0393">Immunoglobulin domain</keyword>
<evidence type="ECO:0008006" key="17">
    <source>
        <dbReference type="Google" id="ProtNLM"/>
    </source>
</evidence>
<dbReference type="CDD" id="cd20958">
    <property type="entry name" value="IgI_5_Dscam"/>
    <property type="match status" value="1"/>
</dbReference>
<keyword evidence="5" id="KW-0130">Cell adhesion</keyword>
<name>A0ABM5KJ97_DIAVI</name>
<dbReference type="SUPFAM" id="SSF48726">
    <property type="entry name" value="Immunoglobulin"/>
    <property type="match status" value="9"/>
</dbReference>
<dbReference type="Pfam" id="PF07679">
    <property type="entry name" value="I-set"/>
    <property type="match status" value="4"/>
</dbReference>
<organism evidence="15 16">
    <name type="scientific">Diabrotica virgifera virgifera</name>
    <name type="common">western corn rootworm</name>
    <dbReference type="NCBI Taxonomy" id="50390"/>
    <lineage>
        <taxon>Eukaryota</taxon>
        <taxon>Metazoa</taxon>
        <taxon>Ecdysozoa</taxon>
        <taxon>Arthropoda</taxon>
        <taxon>Hexapoda</taxon>
        <taxon>Insecta</taxon>
        <taxon>Pterygota</taxon>
        <taxon>Neoptera</taxon>
        <taxon>Endopterygota</taxon>
        <taxon>Coleoptera</taxon>
        <taxon>Polyphaga</taxon>
        <taxon>Cucujiformia</taxon>
        <taxon>Chrysomeloidea</taxon>
        <taxon>Chrysomelidae</taxon>
        <taxon>Galerucinae</taxon>
        <taxon>Diabroticina</taxon>
        <taxon>Diabroticites</taxon>
        <taxon>Diabrotica</taxon>
    </lineage>
</organism>
<dbReference type="InterPro" id="IPR003961">
    <property type="entry name" value="FN3_dom"/>
</dbReference>
<keyword evidence="2 11" id="KW-0812">Transmembrane</keyword>
<evidence type="ECO:0000256" key="7">
    <source>
        <dbReference type="ARBA" id="ARBA00023136"/>
    </source>
</evidence>
<keyword evidence="8" id="KW-1015">Disulfide bond</keyword>
<feature type="transmembrane region" description="Helical" evidence="11">
    <location>
        <begin position="1602"/>
        <end position="1623"/>
    </location>
</feature>
<evidence type="ECO:0000256" key="12">
    <source>
        <dbReference type="SAM" id="SignalP"/>
    </source>
</evidence>
<dbReference type="InterPro" id="IPR007110">
    <property type="entry name" value="Ig-like_dom"/>
</dbReference>
<feature type="region of interest" description="Disordered" evidence="10">
    <location>
        <begin position="1829"/>
        <end position="1850"/>
    </location>
</feature>
<feature type="domain" description="Ig-like" evidence="13">
    <location>
        <begin position="700"/>
        <end position="795"/>
    </location>
</feature>
<dbReference type="Pfam" id="PF13927">
    <property type="entry name" value="Ig_3"/>
    <property type="match status" value="4"/>
</dbReference>
<feature type="domain" description="Fibronectin type-III" evidence="14">
    <location>
        <begin position="1100"/>
        <end position="1198"/>
    </location>
</feature>
<dbReference type="SMART" id="SM00409">
    <property type="entry name" value="IG"/>
    <property type="match status" value="10"/>
</dbReference>
<keyword evidence="16" id="KW-1185">Reference proteome</keyword>
<dbReference type="SMART" id="SM00408">
    <property type="entry name" value="IGc2"/>
    <property type="match status" value="9"/>
</dbReference>
<feature type="domain" description="Fibronectin type-III" evidence="14">
    <location>
        <begin position="998"/>
        <end position="1095"/>
    </location>
</feature>
<evidence type="ECO:0000256" key="2">
    <source>
        <dbReference type="ARBA" id="ARBA00022692"/>
    </source>
</evidence>
<dbReference type="Gene3D" id="2.60.40.10">
    <property type="entry name" value="Immunoglobulins"/>
    <property type="match status" value="16"/>
</dbReference>
<dbReference type="EnsemblMetazoa" id="XM_050654330.1">
    <property type="protein sequence ID" value="XP_050510287.1"/>
    <property type="gene ID" value="LOC114329496"/>
</dbReference>
<feature type="signal peptide" evidence="12">
    <location>
        <begin position="1"/>
        <end position="17"/>
    </location>
</feature>
<dbReference type="CDD" id="cd20956">
    <property type="entry name" value="IgI_4_Dscam"/>
    <property type="match status" value="1"/>
</dbReference>
<feature type="domain" description="Ig-like" evidence="13">
    <location>
        <begin position="514"/>
        <end position="600"/>
    </location>
</feature>
<dbReference type="GeneID" id="114329496"/>
<feature type="domain" description="Fibronectin type-III" evidence="14">
    <location>
        <begin position="1483"/>
        <end position="1579"/>
    </location>
</feature>
<feature type="domain" description="Ig-like" evidence="13">
    <location>
        <begin position="25"/>
        <end position="114"/>
    </location>
</feature>
<dbReference type="InterPro" id="IPR013098">
    <property type="entry name" value="Ig_I-set"/>
</dbReference>
<feature type="domain" description="Ig-like" evidence="13">
    <location>
        <begin position="1296"/>
        <end position="1382"/>
    </location>
</feature>
<dbReference type="SUPFAM" id="SSF49265">
    <property type="entry name" value="Fibronectin type III"/>
    <property type="match status" value="3"/>
</dbReference>
<evidence type="ECO:0000256" key="1">
    <source>
        <dbReference type="ARBA" id="ARBA00004167"/>
    </source>
</evidence>
<feature type="chain" id="PRO_5046686260" description="Down syndrome cell adhesion molecule-like protein Dscam2" evidence="12">
    <location>
        <begin position="18"/>
        <end position="1889"/>
    </location>
</feature>
<keyword evidence="3 12" id="KW-0732">Signal</keyword>
<dbReference type="CDD" id="cd00063">
    <property type="entry name" value="FN3"/>
    <property type="match status" value="6"/>
</dbReference>
<feature type="domain" description="Fibronectin type-III" evidence="14">
    <location>
        <begin position="1202"/>
        <end position="1298"/>
    </location>
</feature>
<protein>
    <recommendedName>
        <fullName evidence="17">Down syndrome cell adhesion molecule-like protein Dscam2</fullName>
    </recommendedName>
</protein>
<feature type="domain" description="Ig-like" evidence="13">
    <location>
        <begin position="339"/>
        <end position="410"/>
    </location>
</feature>
<evidence type="ECO:0000259" key="13">
    <source>
        <dbReference type="PROSITE" id="PS50835"/>
    </source>
</evidence>
<feature type="compositionally biased region" description="Low complexity" evidence="10">
    <location>
        <begin position="1786"/>
        <end position="1796"/>
    </location>
</feature>
<comment type="subcellular location">
    <subcellularLocation>
        <location evidence="1">Membrane</location>
        <topology evidence="1">Single-pass membrane protein</topology>
    </subcellularLocation>
</comment>
<feature type="domain" description="Ig-like" evidence="13">
    <location>
        <begin position="232"/>
        <end position="322"/>
    </location>
</feature>
<evidence type="ECO:0000256" key="4">
    <source>
        <dbReference type="ARBA" id="ARBA00022737"/>
    </source>
</evidence>
<keyword evidence="4" id="KW-0677">Repeat</keyword>
<dbReference type="PROSITE" id="PS50853">
    <property type="entry name" value="FN3"/>
    <property type="match status" value="6"/>
</dbReference>
<proteinExistence type="predicted"/>
<dbReference type="PANTHER" id="PTHR44170">
    <property type="entry name" value="PROTEIN SIDEKICK"/>
    <property type="match status" value="1"/>
</dbReference>
<evidence type="ECO:0000256" key="10">
    <source>
        <dbReference type="SAM" id="MobiDB-lite"/>
    </source>
</evidence>
<feature type="domain" description="Fibronectin type-III" evidence="14">
    <location>
        <begin position="1389"/>
        <end position="1482"/>
    </location>
</feature>
<feature type="domain" description="Ig-like" evidence="13">
    <location>
        <begin position="798"/>
        <end position="895"/>
    </location>
</feature>
<evidence type="ECO:0000256" key="8">
    <source>
        <dbReference type="ARBA" id="ARBA00023157"/>
    </source>
</evidence>
<dbReference type="InterPro" id="IPR036116">
    <property type="entry name" value="FN3_sf"/>
</dbReference>
<evidence type="ECO:0000256" key="6">
    <source>
        <dbReference type="ARBA" id="ARBA00022989"/>
    </source>
</evidence>
<feature type="domain" description="Ig-like" evidence="13">
    <location>
        <begin position="605"/>
        <end position="695"/>
    </location>
</feature>
<dbReference type="PROSITE" id="PS50835">
    <property type="entry name" value="IG_LIKE"/>
    <property type="match status" value="9"/>
</dbReference>
<evidence type="ECO:0000259" key="14">
    <source>
        <dbReference type="PROSITE" id="PS50853"/>
    </source>
</evidence>
<feature type="domain" description="Fibronectin type-III" evidence="14">
    <location>
        <begin position="900"/>
        <end position="993"/>
    </location>
</feature>
<dbReference type="InterPro" id="IPR013783">
    <property type="entry name" value="Ig-like_fold"/>
</dbReference>
<dbReference type="RefSeq" id="XP_050510287.1">
    <property type="nucleotide sequence ID" value="XM_050654330.1"/>
</dbReference>
<sequence length="1889" mass="207371">MLLCWIYLGILLESVVAFDSHLRGPSFVMEPPSRLEFSNSSGGWLDCSASGSPQPSIDWLSVDGTSVGDISGIRRVLRNGTLFLQPFAAQSYRQDVHSTVYRCIASNSVGRIISRDVQVRAVVTQSFRVDVEVIGAARGCTAVLKCIVPNFVKDLVRIISWVQEPTFFIYPSLQGDGKFHQLPSGELLIHNLEFSDQFPTYRCRTMHRLSRQVVVSSPANVRITEHRGIVSPVIVENSGAVTVAQDEGAALICIAQGCPAPEYRWYNHAGLEPSLIIPGPRVRQLGPVLAIEAVNTEDGGVYRCSASNAGGESSAELRLIVSTTLHVEISPPLLSVHMGGSAEFRCVVSSQSGGPHLVTWYKDGRQLPSTGRGSSETLIVNNIGREDRGMYQCVVRRAEGDTAQAAAELQLGDAPPILLYSFIEQTLQPGPAVSLKCSASGNPTPQISWTLDGFPLPSHGRFVIGQYVTVHGDVISHVNISHVMVEDGGEYMCTAENRAGKSSHSARLNIYGMPYIRLIPKVTAVAGETLQLKCPVAGYPIDEIHWERGGRELPDDLRQKVLGDGTLVISPVEKKADSGVYTCWARNKQGHSARRSGEVNVIVPPIIEPFSFQDGLSEGMRTRTVCGVSKGDPPLVVSWLKDGQPLTPNLGVNVSALDPYSSLLSISSLDSRHSGDFTCVASNPASEVRYTAKLQVKVPPRWLVEPVDVSVERNRHVALHCQAQGVPTPTVIWKKATASKSGDYEEVRDHMYTKLLGNGTLLLQHVKEDREGYYLCQADNGIGTGIGKVIQLRVNSSPYFSAPSRLVTVKKGDAALLHCDVNGDKPINVVWLRGGKTELNPSTNYRVNVKQDVTPDGVAAELQILNADAKDSGAYFCQASNMYGRDQQLVQLLVQEPPVPPQNVEAAMISSRSVNLKWQHKSGDTHEVFKFIIEYREMDRSWHQIELSDSPLPFTALIEDLKPATKYTFHVIAEGPAGKSSPSEDLLLRTEPQRPAGPPLNPATRPISSSEILVTWSPPLPELRHGDIQGFNIGYRTAIMGSYNFTSINGDGEDGGEILLGGLNKYTRYTIVVQAFNEVGAGPLSEPVTAQTMEDVPSMPPEDVRCAALTSQSLQVSWQPPPTEHCNGLLQGYKLTYEPVLDDNWRGNDEMETRKTTALTTVITGLRKFTNYSLQVLAFTKVGDGVLTTPSYCQTEEDVPGPPADLKVVVSSPQSLKVSWLQPVEPNGVLTKYNLYRRSMDGRTEVDNARQTISSQNTIFEVKSVQSHIEYQFWVTASTRIGEGQSSKVVSQVATPRVPARIISFGGVVVRPWRSTVSFNCEAVGAPKREWLRNDQILKGGANHNIQLMDTGELILSKLQIGDVGNYTCHVDNGQGTDRIIYHLIVQIPPIAPLLYVTSATSSSVLLHWKAGNNGGASISGFTLNYKKEHGDIEEVHLSRHATSYELKGLSCGTTYHLYLIAHNKIGSSPASHPLQARTQGHPPGVPSLTSFISPNSTSVILRLHVWPDNGCPILYFILQYKKATETQWTLVSNALKPQRRTSITGLTPASQYVVKLEAHNVAGFSTEEFNFMTLTKEGDVPPPDLMKQGDDDSPFYSDLKVVIPLVVLFVAIIISAIGALICMKRRYVSGHNDAAKEQLDNQQNAEAQRERYYATIHKVSLQAGEKIPETSEDISPYATFQLSEPSTLPQNTMLHSFMYHEHPMTEGCASPPPATSSVQRNSPYYNIQKFQSTKGHGRRRANRKNDVDSDDSESDQDQLTSSRTESSNQLDMKHKHNFLYHGAQSSTSSDISPMSDQKSLPRRNRNRWLAQGGRSNSQRQMLSHLSVAETPFTERQPTDQSTPDRPELSEAECDIDTLKKLKLGLRSTLWSRPAAGGNGQPTDYSIAV</sequence>
<evidence type="ECO:0000256" key="11">
    <source>
        <dbReference type="SAM" id="Phobius"/>
    </source>
</evidence>
<evidence type="ECO:0000313" key="15">
    <source>
        <dbReference type="EnsemblMetazoa" id="XP_050510287.1"/>
    </source>
</evidence>
<dbReference type="InterPro" id="IPR003599">
    <property type="entry name" value="Ig_sub"/>
</dbReference>
<keyword evidence="7 11" id="KW-0472">Membrane</keyword>
<feature type="domain" description="Ig-like" evidence="13">
    <location>
        <begin position="415"/>
        <end position="509"/>
    </location>
</feature>
<evidence type="ECO:0000256" key="9">
    <source>
        <dbReference type="ARBA" id="ARBA00023319"/>
    </source>
</evidence>
<evidence type="ECO:0000313" key="16">
    <source>
        <dbReference type="Proteomes" id="UP001652700"/>
    </source>
</evidence>
<feature type="region of interest" description="Disordered" evidence="10">
    <location>
        <begin position="1784"/>
        <end position="1805"/>
    </location>
</feature>
<reference evidence="15" key="1">
    <citation type="submission" date="2025-05" db="UniProtKB">
        <authorList>
            <consortium name="EnsemblMetazoa"/>
        </authorList>
    </citation>
    <scope>IDENTIFICATION</scope>
</reference>
<accession>A0ABM5KJ97</accession>
<dbReference type="InterPro" id="IPR056754">
    <property type="entry name" value="DSCAM/DSCAML_C"/>
</dbReference>
<keyword evidence="6 11" id="KW-1133">Transmembrane helix</keyword>
<evidence type="ECO:0000256" key="3">
    <source>
        <dbReference type="ARBA" id="ARBA00022729"/>
    </source>
</evidence>
<dbReference type="SMART" id="SM00060">
    <property type="entry name" value="FN3"/>
    <property type="match status" value="6"/>
</dbReference>
<dbReference type="InterPro" id="IPR003598">
    <property type="entry name" value="Ig_sub2"/>
</dbReference>